<evidence type="ECO:0000256" key="6">
    <source>
        <dbReference type="ARBA" id="ARBA00023203"/>
    </source>
</evidence>
<dbReference type="InterPro" id="IPR006652">
    <property type="entry name" value="Kelch_1"/>
</dbReference>
<dbReference type="Pfam" id="PF07707">
    <property type="entry name" value="BACK"/>
    <property type="match status" value="1"/>
</dbReference>
<dbReference type="Pfam" id="PF01344">
    <property type="entry name" value="Kelch_1"/>
    <property type="match status" value="6"/>
</dbReference>
<evidence type="ECO:0000256" key="5">
    <source>
        <dbReference type="ARBA" id="ARBA00022786"/>
    </source>
</evidence>
<dbReference type="PANTHER" id="PTHR24412">
    <property type="entry name" value="KELCH PROTEIN"/>
    <property type="match status" value="1"/>
</dbReference>
<dbReference type="FunFam" id="3.30.710.10:FF:000001">
    <property type="entry name" value="Kelch-like family member 20"/>
    <property type="match status" value="1"/>
</dbReference>
<evidence type="ECO:0000313" key="9">
    <source>
        <dbReference type="EMBL" id="CAG7786785.1"/>
    </source>
</evidence>
<keyword evidence="4" id="KW-0677">Repeat</keyword>
<dbReference type="InterPro" id="IPR011705">
    <property type="entry name" value="BACK"/>
</dbReference>
<keyword evidence="10" id="KW-1185">Reference proteome</keyword>
<name>A0A8J2KHM9_9HEXA</name>
<sequence>MYEPPIGPYGDRAGSPNRLEYVSDRHPRSMLDMMNLLRQSHELCDVVLNVGLREPIYAHRVVLSACSPYFRAMFTGELAESRQTEITIRDIDEHAMGLLIEFCYSSKVVIDETNVQTLLPAACLLQLDEIQEKCCEFLKRQLDPSNCLGIRAFADTHSCRELLRIADMFTQHNFQEVMTSEEFLLLPVNQLIDIIASDELNVRSEEQVFNAVMAWVKFNVAERRQTLPQVLQHVRLPLLNPKFLVGTVGSDLLIKSDESCRDLVDEAKNYLLLPQERPLMQGPRTKPRKPIRRGEVLFAVGGWCSGDAIASVERYDPQTGEWRMVAAMSKRRCGVGVAVLSDLLYAVGGHDGQAYLNSIERYDPQTNQWSSDVAPTTSCRTSVGVAVLDGFLYAVGGQDGVQCLNQVERYDPKENKWSKVAPMNTRRLGVAVAVLGGYLYAIGGSDGQCPLNTVERYDPRQNKWVAVAPMSTRRKHLGCAVYNNLIYAVGGRDDCMELSSAERYNPLTNSWNSIIAMSSRRSGVGLAVVNGQLYAVGGFDGTTYLKTIEVYDPDTNQWKACGSMNYRRLGGGVGVMKIPSAESTFW</sequence>
<keyword evidence="3" id="KW-0880">Kelch repeat</keyword>
<dbReference type="CDD" id="cd18459">
    <property type="entry name" value="BACK_KLHL20"/>
    <property type="match status" value="1"/>
</dbReference>
<dbReference type="SMART" id="SM00612">
    <property type="entry name" value="Kelch"/>
    <property type="match status" value="6"/>
</dbReference>
<evidence type="ECO:0000256" key="3">
    <source>
        <dbReference type="ARBA" id="ARBA00022441"/>
    </source>
</evidence>
<dbReference type="PANTHER" id="PTHR24412:SF451">
    <property type="entry name" value="KELCH-LIKE PROTEIN 20"/>
    <property type="match status" value="1"/>
</dbReference>
<reference evidence="9" key="1">
    <citation type="submission" date="2021-06" db="EMBL/GenBank/DDBJ databases">
        <authorList>
            <person name="Hodson N. C."/>
            <person name="Mongue J. A."/>
            <person name="Jaron S. K."/>
        </authorList>
    </citation>
    <scope>NUCLEOTIDE SEQUENCE</scope>
</reference>
<dbReference type="OrthoDB" id="45365at2759"/>
<dbReference type="SMART" id="SM00875">
    <property type="entry name" value="BACK"/>
    <property type="match status" value="1"/>
</dbReference>
<comment type="function">
    <text evidence="7">Probable substrate-specific adapter of an E3 ubiquitin-protein ligase complex which mediates the ubiquitination and subsequent proteasomal degradation of target proteins. May have a role in synapse differentiation and growth.</text>
</comment>
<dbReference type="PIRSF" id="PIRSF037037">
    <property type="entry name" value="Kelch-like_protein_gigaxonin"/>
    <property type="match status" value="1"/>
</dbReference>
<dbReference type="EMBL" id="CAJVCH010326027">
    <property type="protein sequence ID" value="CAG7786785.1"/>
    <property type="molecule type" value="Genomic_DNA"/>
</dbReference>
<proteinExistence type="predicted"/>
<dbReference type="InterPro" id="IPR017096">
    <property type="entry name" value="BTB-kelch_protein"/>
</dbReference>
<keyword evidence="5" id="KW-0833">Ubl conjugation pathway</keyword>
<comment type="caution">
    <text evidence="9">The sequence shown here is derived from an EMBL/GenBank/DDBJ whole genome shotgun (WGS) entry which is preliminary data.</text>
</comment>
<dbReference type="Proteomes" id="UP000708208">
    <property type="component" value="Unassembled WGS sequence"/>
</dbReference>
<dbReference type="PROSITE" id="PS50097">
    <property type="entry name" value="BTB"/>
    <property type="match status" value="1"/>
</dbReference>
<dbReference type="GO" id="GO:0003779">
    <property type="term" value="F:actin binding"/>
    <property type="evidence" value="ECO:0007669"/>
    <property type="project" value="UniProtKB-KW"/>
</dbReference>
<evidence type="ECO:0000256" key="1">
    <source>
        <dbReference type="ARBA" id="ARBA00004906"/>
    </source>
</evidence>
<feature type="domain" description="BTB" evidence="8">
    <location>
        <begin position="44"/>
        <end position="112"/>
    </location>
</feature>
<evidence type="ECO:0000259" key="8">
    <source>
        <dbReference type="PROSITE" id="PS50097"/>
    </source>
</evidence>
<dbReference type="FunFam" id="1.25.40.420:FF:000001">
    <property type="entry name" value="Kelch-like family member 12"/>
    <property type="match status" value="1"/>
</dbReference>
<accession>A0A8J2KHM9</accession>
<evidence type="ECO:0000256" key="2">
    <source>
        <dbReference type="ARBA" id="ARBA00013699"/>
    </source>
</evidence>
<keyword evidence="6" id="KW-0009">Actin-binding</keyword>
<gene>
    <name evidence="9" type="ORF">AFUS01_LOCUS25337</name>
</gene>
<dbReference type="SMART" id="SM00225">
    <property type="entry name" value="BTB"/>
    <property type="match status" value="1"/>
</dbReference>
<protein>
    <recommendedName>
        <fullName evidence="2">Kelch-like protein diablo</fullName>
    </recommendedName>
</protein>
<evidence type="ECO:0000313" key="10">
    <source>
        <dbReference type="Proteomes" id="UP000708208"/>
    </source>
</evidence>
<evidence type="ECO:0000256" key="7">
    <source>
        <dbReference type="ARBA" id="ARBA00043912"/>
    </source>
</evidence>
<dbReference type="InterPro" id="IPR000210">
    <property type="entry name" value="BTB/POZ_dom"/>
</dbReference>
<organism evidence="9 10">
    <name type="scientific">Allacma fusca</name>
    <dbReference type="NCBI Taxonomy" id="39272"/>
    <lineage>
        <taxon>Eukaryota</taxon>
        <taxon>Metazoa</taxon>
        <taxon>Ecdysozoa</taxon>
        <taxon>Arthropoda</taxon>
        <taxon>Hexapoda</taxon>
        <taxon>Collembola</taxon>
        <taxon>Symphypleona</taxon>
        <taxon>Sminthuridae</taxon>
        <taxon>Allacma</taxon>
    </lineage>
</organism>
<evidence type="ECO:0000256" key="4">
    <source>
        <dbReference type="ARBA" id="ARBA00022737"/>
    </source>
</evidence>
<dbReference type="Pfam" id="PF00651">
    <property type="entry name" value="BTB"/>
    <property type="match status" value="1"/>
</dbReference>
<dbReference type="AlphaFoldDB" id="A0A8J2KHM9"/>
<comment type="pathway">
    <text evidence="1">Protein modification; protein ubiquitination.</text>
</comment>